<dbReference type="InterPro" id="IPR018247">
    <property type="entry name" value="EF_Hand_1_Ca_BS"/>
</dbReference>
<feature type="domain" description="EF-hand" evidence="2">
    <location>
        <begin position="103"/>
        <end position="116"/>
    </location>
</feature>
<dbReference type="PROSITE" id="PS00018">
    <property type="entry name" value="EF_HAND_1"/>
    <property type="match status" value="2"/>
</dbReference>
<evidence type="ECO:0000313" key="3">
    <source>
        <dbReference type="EMBL" id="MCV2887759.1"/>
    </source>
</evidence>
<protein>
    <submittedName>
        <fullName evidence="3">EF-hand domain-containing protein</fullName>
    </submittedName>
</protein>
<dbReference type="SUPFAM" id="SSF47473">
    <property type="entry name" value="EF-hand"/>
    <property type="match status" value="1"/>
</dbReference>
<gene>
    <name evidence="3" type="ORF">OE747_05370</name>
</gene>
<dbReference type="Gene3D" id="1.10.238.10">
    <property type="entry name" value="EF-hand"/>
    <property type="match status" value="2"/>
</dbReference>
<dbReference type="Proteomes" id="UP001320899">
    <property type="component" value="Unassembled WGS sequence"/>
</dbReference>
<feature type="domain" description="EF-hand" evidence="2">
    <location>
        <begin position="32"/>
        <end position="44"/>
    </location>
</feature>
<evidence type="ECO:0000313" key="4">
    <source>
        <dbReference type="Proteomes" id="UP001320899"/>
    </source>
</evidence>
<dbReference type="Pfam" id="PF13202">
    <property type="entry name" value="EF-hand_5"/>
    <property type="match status" value="4"/>
</dbReference>
<keyword evidence="4" id="KW-1185">Reference proteome</keyword>
<keyword evidence="1" id="KW-0732">Signal</keyword>
<feature type="domain" description="EF-hand" evidence="2">
    <location>
        <begin position="52"/>
        <end position="68"/>
    </location>
</feature>
<accession>A0ABT3AGF0</accession>
<evidence type="ECO:0000256" key="1">
    <source>
        <dbReference type="SAM" id="SignalP"/>
    </source>
</evidence>
<dbReference type="RefSeq" id="WP_263827582.1">
    <property type="nucleotide sequence ID" value="NZ_JAOWLB010000003.1"/>
</dbReference>
<organism evidence="3 4">
    <name type="scientific">Ruegeria aquimaris</name>
    <dbReference type="NCBI Taxonomy" id="2984333"/>
    <lineage>
        <taxon>Bacteria</taxon>
        <taxon>Pseudomonadati</taxon>
        <taxon>Pseudomonadota</taxon>
        <taxon>Alphaproteobacteria</taxon>
        <taxon>Rhodobacterales</taxon>
        <taxon>Roseobacteraceae</taxon>
        <taxon>Ruegeria</taxon>
    </lineage>
</organism>
<dbReference type="InterPro" id="IPR011992">
    <property type="entry name" value="EF-hand-dom_pair"/>
</dbReference>
<name>A0ABT3AGF0_9RHOB</name>
<feature type="chain" id="PRO_5045840586" evidence="1">
    <location>
        <begin position="20"/>
        <end position="143"/>
    </location>
</feature>
<dbReference type="InterPro" id="IPR002048">
    <property type="entry name" value="EF_hand_dom"/>
</dbReference>
<feature type="signal peptide" evidence="1">
    <location>
        <begin position="1"/>
        <end position="19"/>
    </location>
</feature>
<sequence>MRLLVLSSVFVLTATATLAQGVPGAHFIENWDMDGDGRITPAEISEKRAEIFFMFDQNEDGQLDAAEYDLFDETRRADMEASGGGLKGPMAKVDQAMDRNFNDGDGDGAVSADEFAARDAEFFRMMDHDGDGAIAPADFKRGG</sequence>
<feature type="domain" description="EF-hand" evidence="2">
    <location>
        <begin position="122"/>
        <end position="141"/>
    </location>
</feature>
<reference evidence="3 4" key="1">
    <citation type="submission" date="2022-10" db="EMBL/GenBank/DDBJ databases">
        <title>Ruegeria sp. nov., isolated from ocean surface sediments.</title>
        <authorList>
            <person name="He W."/>
            <person name="Xue H.-P."/>
            <person name="Zhang D.-F."/>
        </authorList>
    </citation>
    <scope>NUCLEOTIDE SEQUENCE [LARGE SCALE GENOMIC DNA]</scope>
    <source>
        <strain evidence="3 4">XHP0148</strain>
    </source>
</reference>
<dbReference type="EMBL" id="JAOWLB010000003">
    <property type="protein sequence ID" value="MCV2887759.1"/>
    <property type="molecule type" value="Genomic_DNA"/>
</dbReference>
<proteinExistence type="predicted"/>
<evidence type="ECO:0000259" key="2">
    <source>
        <dbReference type="Pfam" id="PF13202"/>
    </source>
</evidence>
<comment type="caution">
    <text evidence="3">The sequence shown here is derived from an EMBL/GenBank/DDBJ whole genome shotgun (WGS) entry which is preliminary data.</text>
</comment>